<accession>A0A6C0C015</accession>
<sequence>MGQAPAAVQPTGIAAKNKIGNHNRELGHASAAPIKNIQKIA</sequence>
<protein>
    <submittedName>
        <fullName evidence="1">Uncharacterized protein</fullName>
    </submittedName>
</protein>
<reference evidence="1" key="1">
    <citation type="journal article" date="2020" name="Nature">
        <title>Giant virus diversity and host interactions through global metagenomics.</title>
        <authorList>
            <person name="Schulz F."/>
            <person name="Roux S."/>
            <person name="Paez-Espino D."/>
            <person name="Jungbluth S."/>
            <person name="Walsh D.A."/>
            <person name="Denef V.J."/>
            <person name="McMahon K.D."/>
            <person name="Konstantinidis K.T."/>
            <person name="Eloe-Fadrosh E.A."/>
            <person name="Kyrpides N.C."/>
            <person name="Woyke T."/>
        </authorList>
    </citation>
    <scope>NUCLEOTIDE SEQUENCE</scope>
    <source>
        <strain evidence="1">GVMAG-M-3300020182-33</strain>
    </source>
</reference>
<name>A0A6C0C015_9ZZZZ</name>
<dbReference type="EMBL" id="MN739302">
    <property type="protein sequence ID" value="QHS97720.1"/>
    <property type="molecule type" value="Genomic_DNA"/>
</dbReference>
<evidence type="ECO:0000313" key="1">
    <source>
        <dbReference type="EMBL" id="QHS97720.1"/>
    </source>
</evidence>
<dbReference type="AlphaFoldDB" id="A0A6C0C015"/>
<organism evidence="1">
    <name type="scientific">viral metagenome</name>
    <dbReference type="NCBI Taxonomy" id="1070528"/>
    <lineage>
        <taxon>unclassified sequences</taxon>
        <taxon>metagenomes</taxon>
        <taxon>organismal metagenomes</taxon>
    </lineage>
</organism>
<proteinExistence type="predicted"/>